<keyword evidence="7" id="KW-0540">Nuclease</keyword>
<dbReference type="PANTHER" id="PTHR11240">
    <property type="entry name" value="RIBONUCLEASE T2"/>
    <property type="match status" value="1"/>
</dbReference>
<dbReference type="Proteomes" id="UP001310594">
    <property type="component" value="Unassembled WGS sequence"/>
</dbReference>
<organism evidence="20 21">
    <name type="scientific">Elasticomyces elasticus</name>
    <dbReference type="NCBI Taxonomy" id="574655"/>
    <lineage>
        <taxon>Eukaryota</taxon>
        <taxon>Fungi</taxon>
        <taxon>Dikarya</taxon>
        <taxon>Ascomycota</taxon>
        <taxon>Pezizomycotina</taxon>
        <taxon>Dothideomycetes</taxon>
        <taxon>Dothideomycetidae</taxon>
        <taxon>Mycosphaerellales</taxon>
        <taxon>Teratosphaeriaceae</taxon>
        <taxon>Elasticomyces</taxon>
    </lineage>
</organism>
<dbReference type="GO" id="GO:0016787">
    <property type="term" value="F:hydrolase activity"/>
    <property type="evidence" value="ECO:0007669"/>
    <property type="project" value="UniProtKB-KW"/>
</dbReference>
<protein>
    <recommendedName>
        <fullName evidence="15">Ribonuclease T2-like</fullName>
        <ecNumber evidence="4">4.6.1.19</ecNumber>
    </recommendedName>
</protein>
<dbReference type="EMBL" id="JAVRQU010000007">
    <property type="protein sequence ID" value="KAK5700522.1"/>
    <property type="molecule type" value="Genomic_DNA"/>
</dbReference>
<dbReference type="InterPro" id="IPR057328">
    <property type="entry name" value="RNaseT2L_C"/>
</dbReference>
<evidence type="ECO:0000256" key="1">
    <source>
        <dbReference type="ARBA" id="ARBA00004410"/>
    </source>
</evidence>
<dbReference type="InterPro" id="IPR018188">
    <property type="entry name" value="RNase_T2_His_AS_1"/>
</dbReference>
<dbReference type="EC" id="4.6.1.19" evidence="4"/>
<dbReference type="InterPro" id="IPR036430">
    <property type="entry name" value="RNase_T2-like_sf"/>
</dbReference>
<comment type="caution">
    <text evidence="20">The sequence shown here is derived from an EMBL/GenBank/DDBJ whole genome shotgun (WGS) entry which is preliminary data.</text>
</comment>
<evidence type="ECO:0000259" key="19">
    <source>
        <dbReference type="Pfam" id="PF25488"/>
    </source>
</evidence>
<evidence type="ECO:0000256" key="13">
    <source>
        <dbReference type="ARBA" id="ARBA00023239"/>
    </source>
</evidence>
<feature type="region of interest" description="Disordered" evidence="18">
    <location>
        <begin position="40"/>
        <end position="75"/>
    </location>
</feature>
<evidence type="ECO:0000256" key="14">
    <source>
        <dbReference type="ARBA" id="ARBA00025494"/>
    </source>
</evidence>
<dbReference type="PROSITE" id="PS00530">
    <property type="entry name" value="RNASE_T2_1"/>
    <property type="match status" value="1"/>
</dbReference>
<evidence type="ECO:0000313" key="21">
    <source>
        <dbReference type="Proteomes" id="UP001310594"/>
    </source>
</evidence>
<comment type="function">
    <text evidence="14">Rnase which modulates cell survival under stress conditions. Released from the vacuole to the cytoplasm during stress to promote tRNA and rRNA cleavage and to activate separately a downstream pathway that promotes cell death. Involved in cell size, vacuolar morphology and growth at high temperatures and high salt concentration.</text>
</comment>
<evidence type="ECO:0000256" key="10">
    <source>
        <dbReference type="ARBA" id="ARBA00022801"/>
    </source>
</evidence>
<dbReference type="Gene3D" id="3.90.730.10">
    <property type="entry name" value="Ribonuclease T2-like"/>
    <property type="match status" value="1"/>
</dbReference>
<dbReference type="CDD" id="cd01061">
    <property type="entry name" value="RNase_T2_euk"/>
    <property type="match status" value="1"/>
</dbReference>
<evidence type="ECO:0000313" key="20">
    <source>
        <dbReference type="EMBL" id="KAK5700522.1"/>
    </source>
</evidence>
<keyword evidence="13 20" id="KW-0456">Lyase</keyword>
<feature type="region of interest" description="Disordered" evidence="18">
    <location>
        <begin position="95"/>
        <end position="167"/>
    </location>
</feature>
<dbReference type="AlphaFoldDB" id="A0AAN7WCJ5"/>
<dbReference type="Pfam" id="PF25488">
    <property type="entry name" value="RNaseT2L_C"/>
    <property type="match status" value="1"/>
</dbReference>
<evidence type="ECO:0000256" key="5">
    <source>
        <dbReference type="ARBA" id="ARBA00022490"/>
    </source>
</evidence>
<keyword evidence="9" id="KW-0255">Endonuclease</keyword>
<dbReference type="InterPro" id="IPR033130">
    <property type="entry name" value="RNase_T2_His_AS_2"/>
</dbReference>
<feature type="active site" evidence="16">
    <location>
        <position position="226"/>
    </location>
</feature>
<evidence type="ECO:0000256" key="16">
    <source>
        <dbReference type="PIRSR" id="PIRSR633697-1"/>
    </source>
</evidence>
<feature type="active site" evidence="16">
    <location>
        <position position="288"/>
    </location>
</feature>
<evidence type="ECO:0000256" key="4">
    <source>
        <dbReference type="ARBA" id="ARBA00012571"/>
    </source>
</evidence>
<evidence type="ECO:0000256" key="2">
    <source>
        <dbReference type="ARBA" id="ARBA00004496"/>
    </source>
</evidence>
<evidence type="ECO:0000256" key="15">
    <source>
        <dbReference type="ARBA" id="ARBA00071169"/>
    </source>
</evidence>
<sequence>MPAVSIIKEVTCVISGVLLVFNIDNPLTKLCPAKTTITVTSGTSKSTSTSRSSSHSTSFSTSHSTSKSSSRSTSTSTIFVGSSTSIVVPGSTLTVPTTSSSISLTTSTSASSPSSSSVVISTSTSVPSTSSVESTTSVAAPTSSSSSEVQTTSSSLVSTSTSSSTSAATPTGYDAFNCPSDLPLSCSNTTAIADTCCFESPGGLILQTQFWDVSPATGPNNSWTIHGLWPDNCDGTYEQYCDPAREYTNLTQILQSYGRQDLVDYSLTYWASNSGPAETFWEHEFGKHGTCMSTFDTQCYPNYTPGAEVVDFFNRTISLFKDLPSYDWLAAAGIVPSTTVQYTLAQFENALAPHHGGNKPYVGCSGGQVDELWYYYYVQGSLQEGNYVPTAYGSSSCPASFWYYPKGYTAPTTTTSKPAASATATACSTASATPFVGKGYLNVYNSAGTKQGFVISTGKWLVSGTPATYRTSTTTGQGPFTLTTSKGLCAIQADSSLFCDAGVTTGTQFYSDGSSLQYNSSDIFSAASIPSGAAQGTIFAGDSMAVDITLQWQTIC</sequence>
<dbReference type="GO" id="GO:0006401">
    <property type="term" value="P:RNA catabolic process"/>
    <property type="evidence" value="ECO:0007669"/>
    <property type="project" value="TreeGrafter"/>
</dbReference>
<dbReference type="SUPFAM" id="SSF55895">
    <property type="entry name" value="Ribonuclease Rh-like"/>
    <property type="match status" value="1"/>
</dbReference>
<dbReference type="InterPro" id="IPR033697">
    <property type="entry name" value="Ribonuclease_T2_eukaryotic"/>
</dbReference>
<dbReference type="GO" id="GO:0005576">
    <property type="term" value="C:extracellular region"/>
    <property type="evidence" value="ECO:0007669"/>
    <property type="project" value="TreeGrafter"/>
</dbReference>
<feature type="active site" evidence="16">
    <location>
        <position position="284"/>
    </location>
</feature>
<evidence type="ECO:0000256" key="12">
    <source>
        <dbReference type="ARBA" id="ARBA00023180"/>
    </source>
</evidence>
<dbReference type="PROSITE" id="PS00531">
    <property type="entry name" value="RNASE_T2_2"/>
    <property type="match status" value="1"/>
</dbReference>
<keyword evidence="10" id="KW-0378">Hydrolase</keyword>
<accession>A0AAN7WCJ5</accession>
<evidence type="ECO:0000256" key="8">
    <source>
        <dbReference type="ARBA" id="ARBA00022729"/>
    </source>
</evidence>
<name>A0AAN7WCJ5_9PEZI</name>
<comment type="similarity">
    <text evidence="3 17">Belongs to the RNase T2 family.</text>
</comment>
<dbReference type="Pfam" id="PF00445">
    <property type="entry name" value="Ribonuclease_T2"/>
    <property type="match status" value="1"/>
</dbReference>
<dbReference type="GO" id="GO:0003723">
    <property type="term" value="F:RNA binding"/>
    <property type="evidence" value="ECO:0007669"/>
    <property type="project" value="InterPro"/>
</dbReference>
<gene>
    <name evidence="20" type="primary">RBT7_1</name>
    <name evidence="20" type="ORF">LTR97_005039</name>
</gene>
<comment type="subcellular location">
    <subcellularLocation>
        <location evidence="2">Cytoplasm</location>
    </subcellularLocation>
    <subcellularLocation>
        <location evidence="1">Vacuole lumen</location>
    </subcellularLocation>
</comment>
<dbReference type="InterPro" id="IPR001568">
    <property type="entry name" value="RNase_T2-like"/>
</dbReference>
<keyword evidence="8" id="KW-0732">Signal</keyword>
<dbReference type="FunFam" id="3.90.730.10:FF:000004">
    <property type="entry name" value="Ribonuclease T2-like"/>
    <property type="match status" value="1"/>
</dbReference>
<keyword evidence="6" id="KW-0926">Vacuole</keyword>
<evidence type="ECO:0000256" key="18">
    <source>
        <dbReference type="SAM" id="MobiDB-lite"/>
    </source>
</evidence>
<keyword evidence="12" id="KW-0325">Glycoprotein</keyword>
<evidence type="ECO:0000256" key="3">
    <source>
        <dbReference type="ARBA" id="ARBA00007469"/>
    </source>
</evidence>
<evidence type="ECO:0000256" key="6">
    <source>
        <dbReference type="ARBA" id="ARBA00022554"/>
    </source>
</evidence>
<dbReference type="GO" id="GO:0033897">
    <property type="term" value="F:ribonuclease T2 activity"/>
    <property type="evidence" value="ECO:0007669"/>
    <property type="project" value="UniProtKB-EC"/>
</dbReference>
<proteinExistence type="inferred from homology"/>
<dbReference type="GO" id="GO:0005775">
    <property type="term" value="C:vacuolar lumen"/>
    <property type="evidence" value="ECO:0007669"/>
    <property type="project" value="UniProtKB-SubCell"/>
</dbReference>
<evidence type="ECO:0000256" key="17">
    <source>
        <dbReference type="RuleBase" id="RU004328"/>
    </source>
</evidence>
<keyword evidence="11" id="KW-1015">Disulfide bond</keyword>
<feature type="domain" description="RNase T2-like C-terminal" evidence="19">
    <location>
        <begin position="433"/>
        <end position="553"/>
    </location>
</feature>
<evidence type="ECO:0000256" key="7">
    <source>
        <dbReference type="ARBA" id="ARBA00022722"/>
    </source>
</evidence>
<evidence type="ECO:0000256" key="9">
    <source>
        <dbReference type="ARBA" id="ARBA00022759"/>
    </source>
</evidence>
<dbReference type="PANTHER" id="PTHR11240:SF22">
    <property type="entry name" value="RIBONUCLEASE T2"/>
    <property type="match status" value="1"/>
</dbReference>
<keyword evidence="5" id="KW-0963">Cytoplasm</keyword>
<reference evidence="20" key="1">
    <citation type="submission" date="2023-08" db="EMBL/GenBank/DDBJ databases">
        <title>Black Yeasts Isolated from many extreme environments.</title>
        <authorList>
            <person name="Coleine C."/>
            <person name="Stajich J.E."/>
            <person name="Selbmann L."/>
        </authorList>
    </citation>
    <scope>NUCLEOTIDE SEQUENCE</scope>
    <source>
        <strain evidence="20">CCFEE 5810</strain>
    </source>
</reference>
<evidence type="ECO:0000256" key="11">
    <source>
        <dbReference type="ARBA" id="ARBA00023157"/>
    </source>
</evidence>